<sequence length="20" mass="2254">MNLDSLSLALYLKSATWLTI</sequence>
<organism evidence="1">
    <name type="scientific">Anguilla anguilla</name>
    <name type="common">European freshwater eel</name>
    <name type="synonym">Muraena anguilla</name>
    <dbReference type="NCBI Taxonomy" id="7936"/>
    <lineage>
        <taxon>Eukaryota</taxon>
        <taxon>Metazoa</taxon>
        <taxon>Chordata</taxon>
        <taxon>Craniata</taxon>
        <taxon>Vertebrata</taxon>
        <taxon>Euteleostomi</taxon>
        <taxon>Actinopterygii</taxon>
        <taxon>Neopterygii</taxon>
        <taxon>Teleostei</taxon>
        <taxon>Anguilliformes</taxon>
        <taxon>Anguillidae</taxon>
        <taxon>Anguilla</taxon>
    </lineage>
</organism>
<name>A0A0E9RD72_ANGAN</name>
<protein>
    <submittedName>
        <fullName evidence="1">Uncharacterized protein</fullName>
    </submittedName>
</protein>
<reference evidence="1" key="2">
    <citation type="journal article" date="2015" name="Fish Shellfish Immunol.">
        <title>Early steps in the European eel (Anguilla anguilla)-Vibrio vulnificus interaction in the gills: Role of the RtxA13 toxin.</title>
        <authorList>
            <person name="Callol A."/>
            <person name="Pajuelo D."/>
            <person name="Ebbesson L."/>
            <person name="Teles M."/>
            <person name="MacKenzie S."/>
            <person name="Amaro C."/>
        </authorList>
    </citation>
    <scope>NUCLEOTIDE SEQUENCE</scope>
</reference>
<reference evidence="1" key="1">
    <citation type="submission" date="2014-11" db="EMBL/GenBank/DDBJ databases">
        <authorList>
            <person name="Amaro Gonzalez C."/>
        </authorList>
    </citation>
    <scope>NUCLEOTIDE SEQUENCE</scope>
</reference>
<dbReference type="AlphaFoldDB" id="A0A0E9RD72"/>
<evidence type="ECO:0000313" key="1">
    <source>
        <dbReference type="EMBL" id="JAH27049.1"/>
    </source>
</evidence>
<proteinExistence type="predicted"/>
<accession>A0A0E9RD72</accession>
<dbReference type="EMBL" id="GBXM01081528">
    <property type="protein sequence ID" value="JAH27049.1"/>
    <property type="molecule type" value="Transcribed_RNA"/>
</dbReference>